<evidence type="ECO:0000313" key="9">
    <source>
        <dbReference type="Proteomes" id="UP000321805"/>
    </source>
</evidence>
<evidence type="ECO:0000256" key="4">
    <source>
        <dbReference type="RuleBase" id="RU362132"/>
    </source>
</evidence>
<evidence type="ECO:0000313" key="8">
    <source>
        <dbReference type="EMBL" id="QEC50633.1"/>
    </source>
</evidence>
<evidence type="ECO:0000256" key="2">
    <source>
        <dbReference type="ARBA" id="ARBA00007812"/>
    </source>
</evidence>
<dbReference type="Gene3D" id="3.40.50.970">
    <property type="match status" value="2"/>
</dbReference>
<evidence type="ECO:0000259" key="5">
    <source>
        <dbReference type="Pfam" id="PF00205"/>
    </source>
</evidence>
<dbReference type="PROSITE" id="PS00187">
    <property type="entry name" value="TPP_ENZYMES"/>
    <property type="match status" value="1"/>
</dbReference>
<feature type="domain" description="Thiamine pyrophosphate enzyme N-terminal TPP-binding" evidence="7">
    <location>
        <begin position="1"/>
        <end position="116"/>
    </location>
</feature>
<dbReference type="GO" id="GO:0050660">
    <property type="term" value="F:flavin adenine dinucleotide binding"/>
    <property type="evidence" value="ECO:0007669"/>
    <property type="project" value="TreeGrafter"/>
</dbReference>
<accession>A0A5B8UBS5</accession>
<keyword evidence="3 4" id="KW-0786">Thiamine pyrophosphate</keyword>
<dbReference type="GO" id="GO:0009097">
    <property type="term" value="P:isoleucine biosynthetic process"/>
    <property type="evidence" value="ECO:0007669"/>
    <property type="project" value="TreeGrafter"/>
</dbReference>
<dbReference type="AlphaFoldDB" id="A0A5B8UBS5"/>
<dbReference type="InterPro" id="IPR012001">
    <property type="entry name" value="Thiamin_PyroP_enz_TPP-bd_dom"/>
</dbReference>
<dbReference type="InterPro" id="IPR000399">
    <property type="entry name" value="TPP-bd_CS"/>
</dbReference>
<dbReference type="GO" id="GO:0030976">
    <property type="term" value="F:thiamine pyrophosphate binding"/>
    <property type="evidence" value="ECO:0007669"/>
    <property type="project" value="InterPro"/>
</dbReference>
<dbReference type="InterPro" id="IPR012000">
    <property type="entry name" value="Thiamin_PyroP_enz_cen_dom"/>
</dbReference>
<dbReference type="PANTHER" id="PTHR18968:SF13">
    <property type="entry name" value="ACETOLACTATE SYNTHASE CATALYTIC SUBUNIT, MITOCHONDRIAL"/>
    <property type="match status" value="1"/>
</dbReference>
<dbReference type="GO" id="GO:0000287">
    <property type="term" value="F:magnesium ion binding"/>
    <property type="evidence" value="ECO:0007669"/>
    <property type="project" value="InterPro"/>
</dbReference>
<evidence type="ECO:0000256" key="3">
    <source>
        <dbReference type="ARBA" id="ARBA00023052"/>
    </source>
</evidence>
<dbReference type="Proteomes" id="UP000321805">
    <property type="component" value="Chromosome"/>
</dbReference>
<dbReference type="CDD" id="cd07035">
    <property type="entry name" value="TPP_PYR_POX_like"/>
    <property type="match status" value="1"/>
</dbReference>
<evidence type="ECO:0000259" key="6">
    <source>
        <dbReference type="Pfam" id="PF02775"/>
    </source>
</evidence>
<dbReference type="CDD" id="cd00568">
    <property type="entry name" value="TPP_enzymes"/>
    <property type="match status" value="1"/>
</dbReference>
<dbReference type="InterPro" id="IPR011766">
    <property type="entry name" value="TPP_enzyme_TPP-bd"/>
</dbReference>
<sequence length="568" mass="59940">MSGGQAVAEMFARHGVGPMWGMGGFQLLPFYDAVRRLGLPHHLVNDERAGVFAADAYARVTGRPGVCDATLGPGATNLVTGLVESLNAGVPLVVLVGEPHRAHAGRHMTQEARQLEILAPAVKAVIRVEVAERIPEHVRRAFALSTSGRAGPVVLALPEDVSHGEVALAEDDLWSDPATLRAPARRTRPAAQDVASAAALLATAERPLVLAGGGVHLSDATEALEALAERHRLPVAHTLSGAGVLRSDNPLSLGLFGRYSRIANELIEASDCLLVVGCKLGEVATRRYALPPAHVPLIHLDILPEEIGHWARTAVGLWGDAREGLLALDAELGDRRPDRAAYLADVAARRDAWAQSTRPRYESDEQPIGMARLIGELNATLPAEAIVVADGGFASHWTGLLYDSRRRGRTFISDRGFASIGYGLPGSIGAATAAPGVPVVGLTGDGGMNMSAGELETARRVGAGVLLIVVNNAASGYVKALQHGVYGAGAYQSSDLSELDYGRIAQAYGCHGRRIEDPADLRGAIEEHLARRDGVPTVLDVVVTRDPSRMLPGVDSRTARFVPGDRPA</sequence>
<dbReference type="KEGG" id="bsol:FSW04_03565"/>
<organism evidence="8 9">
    <name type="scientific">Baekduia soli</name>
    <dbReference type="NCBI Taxonomy" id="496014"/>
    <lineage>
        <taxon>Bacteria</taxon>
        <taxon>Bacillati</taxon>
        <taxon>Actinomycetota</taxon>
        <taxon>Thermoleophilia</taxon>
        <taxon>Solirubrobacterales</taxon>
        <taxon>Baekduiaceae</taxon>
        <taxon>Baekduia</taxon>
    </lineage>
</organism>
<feature type="domain" description="Thiamine pyrophosphate enzyme TPP-binding" evidence="6">
    <location>
        <begin position="391"/>
        <end position="541"/>
    </location>
</feature>
<dbReference type="GO" id="GO:0009099">
    <property type="term" value="P:L-valine biosynthetic process"/>
    <property type="evidence" value="ECO:0007669"/>
    <property type="project" value="TreeGrafter"/>
</dbReference>
<name>A0A5B8UBS5_9ACTN</name>
<dbReference type="OrthoDB" id="4959782at2"/>
<proteinExistence type="inferred from homology"/>
<protein>
    <submittedName>
        <fullName evidence="8">Thiamine pyrophosphate-binding protein</fullName>
    </submittedName>
</protein>
<comment type="similarity">
    <text evidence="2 4">Belongs to the TPP enzyme family.</text>
</comment>
<reference evidence="8 9" key="1">
    <citation type="journal article" date="2018" name="J. Microbiol.">
        <title>Baekduia soli gen. nov., sp. nov., a novel bacterium isolated from the soil of Baekdu Mountain and proposal of a novel family name, Baekduiaceae fam. nov.</title>
        <authorList>
            <person name="An D.S."/>
            <person name="Siddiqi M.Z."/>
            <person name="Kim K.H."/>
            <person name="Yu H.S."/>
            <person name="Im W.T."/>
        </authorList>
    </citation>
    <scope>NUCLEOTIDE SEQUENCE [LARGE SCALE GENOMIC DNA]</scope>
    <source>
        <strain evidence="8 9">BR7-21</strain>
    </source>
</reference>
<dbReference type="InterPro" id="IPR029061">
    <property type="entry name" value="THDP-binding"/>
</dbReference>
<dbReference type="InterPro" id="IPR045229">
    <property type="entry name" value="TPP_enz"/>
</dbReference>
<dbReference type="PANTHER" id="PTHR18968">
    <property type="entry name" value="THIAMINE PYROPHOSPHATE ENZYMES"/>
    <property type="match status" value="1"/>
</dbReference>
<evidence type="ECO:0000256" key="1">
    <source>
        <dbReference type="ARBA" id="ARBA00001964"/>
    </source>
</evidence>
<dbReference type="GO" id="GO:0005948">
    <property type="term" value="C:acetolactate synthase complex"/>
    <property type="evidence" value="ECO:0007669"/>
    <property type="project" value="TreeGrafter"/>
</dbReference>
<dbReference type="Pfam" id="PF00205">
    <property type="entry name" value="TPP_enzyme_M"/>
    <property type="match status" value="1"/>
</dbReference>
<comment type="cofactor">
    <cofactor evidence="1">
        <name>thiamine diphosphate</name>
        <dbReference type="ChEBI" id="CHEBI:58937"/>
    </cofactor>
</comment>
<keyword evidence="9" id="KW-1185">Reference proteome</keyword>
<dbReference type="GO" id="GO:0003984">
    <property type="term" value="F:acetolactate synthase activity"/>
    <property type="evidence" value="ECO:0007669"/>
    <property type="project" value="TreeGrafter"/>
</dbReference>
<dbReference type="InterPro" id="IPR029035">
    <property type="entry name" value="DHS-like_NAD/FAD-binding_dom"/>
</dbReference>
<dbReference type="EMBL" id="CP042430">
    <property type="protein sequence ID" value="QEC50633.1"/>
    <property type="molecule type" value="Genomic_DNA"/>
</dbReference>
<evidence type="ECO:0000259" key="7">
    <source>
        <dbReference type="Pfam" id="PF02776"/>
    </source>
</evidence>
<dbReference type="Pfam" id="PF02775">
    <property type="entry name" value="TPP_enzyme_C"/>
    <property type="match status" value="1"/>
</dbReference>
<dbReference type="Pfam" id="PF02776">
    <property type="entry name" value="TPP_enzyme_N"/>
    <property type="match status" value="1"/>
</dbReference>
<dbReference type="SUPFAM" id="SSF52467">
    <property type="entry name" value="DHS-like NAD/FAD-binding domain"/>
    <property type="match status" value="1"/>
</dbReference>
<feature type="domain" description="Thiamine pyrophosphate enzyme central" evidence="5">
    <location>
        <begin position="195"/>
        <end position="328"/>
    </location>
</feature>
<dbReference type="SUPFAM" id="SSF52518">
    <property type="entry name" value="Thiamin diphosphate-binding fold (THDP-binding)"/>
    <property type="match status" value="2"/>
</dbReference>
<gene>
    <name evidence="8" type="ORF">FSW04_03565</name>
</gene>
<dbReference type="Gene3D" id="3.40.50.1220">
    <property type="entry name" value="TPP-binding domain"/>
    <property type="match status" value="1"/>
</dbReference>